<gene>
    <name evidence="8" type="primary">LOC100373888</name>
</gene>
<dbReference type="RefSeq" id="XP_006822975.1">
    <property type="nucleotide sequence ID" value="XM_006822912.1"/>
</dbReference>
<dbReference type="CDD" id="cd05819">
    <property type="entry name" value="NHL"/>
    <property type="match status" value="1"/>
</dbReference>
<dbReference type="Gene3D" id="2.60.40.10">
    <property type="entry name" value="Immunoglobulins"/>
    <property type="match status" value="1"/>
</dbReference>
<dbReference type="InterPro" id="IPR014756">
    <property type="entry name" value="Ig_E-set"/>
</dbReference>
<proteinExistence type="predicted"/>
<reference evidence="8" key="1">
    <citation type="submission" date="2025-08" db="UniProtKB">
        <authorList>
            <consortium name="RefSeq"/>
        </authorList>
    </citation>
    <scope>IDENTIFICATION</scope>
    <source>
        <tissue evidence="8">Testes</tissue>
    </source>
</reference>
<dbReference type="Gene3D" id="2.120.10.30">
    <property type="entry name" value="TolB, C-terminal domain"/>
    <property type="match status" value="2"/>
</dbReference>
<dbReference type="InterPro" id="IPR050952">
    <property type="entry name" value="TRIM-NHL_E3_ligases"/>
</dbReference>
<dbReference type="InterPro" id="IPR001258">
    <property type="entry name" value="NHL_repeat"/>
</dbReference>
<evidence type="ECO:0000313" key="8">
    <source>
        <dbReference type="RefSeq" id="XP_006822975.1"/>
    </source>
</evidence>
<dbReference type="InterPro" id="IPR017868">
    <property type="entry name" value="Filamin/ABP280_repeat-like"/>
</dbReference>
<dbReference type="PANTHER" id="PTHR24104:SF25">
    <property type="entry name" value="PROTEIN LIN-41"/>
    <property type="match status" value="1"/>
</dbReference>
<dbReference type="InterPro" id="IPR001298">
    <property type="entry name" value="Filamin/ABP280_rpt"/>
</dbReference>
<sequence>MVNFLPSKQTIQVKMKTPSDTIEDVKVTENKDGTCSLAYQAKVEGVHEMTVLVNNKSVQGSPIKINVIPKKGLVGNYGKYNRPDSVLITSDWNVLVCDGGNNRLQLLTLDGKHKRMIQFTGFREPFNPRFAAESLDGNYFITDSNNKQVVVCNNNFELIRCFGNTQLTHPIGISISPVNERVYVVDLKSNCMRIYSQDGQYIKSFGSEGDWNCHFQSPFGITTDSKGNVIVADQCNRRIQVLTGEGEFLFKFGSRGNVGTQLQCPLGLATDTDGYMYVSENGNNRVQKYDSHGQFVCHIDSPADGMMTPRGISLTNDKPFGKVVVADIKNNCIKIFAQ</sequence>
<name>A0ABM0MSI4_SACKO</name>
<protein>
    <submittedName>
        <fullName evidence="8">Tripartite motif-containing protein 2-like</fullName>
    </submittedName>
</protein>
<keyword evidence="3" id="KW-0863">Zinc-finger</keyword>
<keyword evidence="4" id="KW-0862">Zinc</keyword>
<evidence type="ECO:0000313" key="7">
    <source>
        <dbReference type="Proteomes" id="UP000694865"/>
    </source>
</evidence>
<keyword evidence="1" id="KW-0479">Metal-binding</keyword>
<dbReference type="Pfam" id="PF00630">
    <property type="entry name" value="Filamin"/>
    <property type="match status" value="1"/>
</dbReference>
<evidence type="ECO:0000256" key="1">
    <source>
        <dbReference type="ARBA" id="ARBA00022723"/>
    </source>
</evidence>
<dbReference type="SUPFAM" id="SSF81296">
    <property type="entry name" value="E set domains"/>
    <property type="match status" value="1"/>
</dbReference>
<feature type="repeat" description="NHL" evidence="6">
    <location>
        <begin position="202"/>
        <end position="245"/>
    </location>
</feature>
<keyword evidence="2" id="KW-0677">Repeat</keyword>
<evidence type="ECO:0000256" key="2">
    <source>
        <dbReference type="ARBA" id="ARBA00022737"/>
    </source>
</evidence>
<organism evidence="7 8">
    <name type="scientific">Saccoglossus kowalevskii</name>
    <name type="common">Acorn worm</name>
    <dbReference type="NCBI Taxonomy" id="10224"/>
    <lineage>
        <taxon>Eukaryota</taxon>
        <taxon>Metazoa</taxon>
        <taxon>Hemichordata</taxon>
        <taxon>Enteropneusta</taxon>
        <taxon>Harrimaniidae</taxon>
        <taxon>Saccoglossus</taxon>
    </lineage>
</organism>
<evidence type="ECO:0000256" key="4">
    <source>
        <dbReference type="ARBA" id="ARBA00022833"/>
    </source>
</evidence>
<dbReference type="PROSITE" id="PS50194">
    <property type="entry name" value="FILAMIN_REPEAT"/>
    <property type="match status" value="1"/>
</dbReference>
<feature type="repeat" description="NHL" evidence="6">
    <location>
        <begin position="249"/>
        <end position="292"/>
    </location>
</feature>
<dbReference type="Proteomes" id="UP000694865">
    <property type="component" value="Unplaced"/>
</dbReference>
<evidence type="ECO:0000256" key="3">
    <source>
        <dbReference type="ARBA" id="ARBA00022771"/>
    </source>
</evidence>
<feature type="repeat" description="Filamin" evidence="5">
    <location>
        <begin position="1"/>
        <end position="67"/>
    </location>
</feature>
<dbReference type="InterPro" id="IPR011042">
    <property type="entry name" value="6-blade_b-propeller_TolB-like"/>
</dbReference>
<dbReference type="SUPFAM" id="SSF101898">
    <property type="entry name" value="NHL repeat"/>
    <property type="match status" value="1"/>
</dbReference>
<dbReference type="SMART" id="SM00557">
    <property type="entry name" value="IG_FLMN"/>
    <property type="match status" value="1"/>
</dbReference>
<dbReference type="PANTHER" id="PTHR24104">
    <property type="entry name" value="E3 UBIQUITIN-PROTEIN LIGASE NHLRC1-RELATED"/>
    <property type="match status" value="1"/>
</dbReference>
<evidence type="ECO:0000256" key="5">
    <source>
        <dbReference type="PROSITE-ProRule" id="PRU00087"/>
    </source>
</evidence>
<dbReference type="PROSITE" id="PS51125">
    <property type="entry name" value="NHL"/>
    <property type="match status" value="2"/>
</dbReference>
<keyword evidence="7" id="KW-1185">Reference proteome</keyword>
<evidence type="ECO:0000256" key="6">
    <source>
        <dbReference type="PROSITE-ProRule" id="PRU00504"/>
    </source>
</evidence>
<dbReference type="GeneID" id="100373888"/>
<accession>A0ABM0MSI4</accession>
<dbReference type="Pfam" id="PF01436">
    <property type="entry name" value="NHL"/>
    <property type="match status" value="1"/>
</dbReference>
<dbReference type="InterPro" id="IPR013783">
    <property type="entry name" value="Ig-like_fold"/>
</dbReference>